<proteinExistence type="inferred from homology"/>
<evidence type="ECO:0000256" key="2">
    <source>
        <dbReference type="ARBA" id="ARBA00007400"/>
    </source>
</evidence>
<keyword evidence="9" id="KW-0808">Transferase</keyword>
<dbReference type="GO" id="GO:0016413">
    <property type="term" value="F:O-acetyltransferase activity"/>
    <property type="evidence" value="ECO:0007669"/>
    <property type="project" value="TreeGrafter"/>
</dbReference>
<feature type="transmembrane region" description="Helical" evidence="7">
    <location>
        <begin position="231"/>
        <end position="258"/>
    </location>
</feature>
<dbReference type="Pfam" id="PF01757">
    <property type="entry name" value="Acyl_transf_3"/>
    <property type="match status" value="1"/>
</dbReference>
<feature type="transmembrane region" description="Helical" evidence="7">
    <location>
        <begin position="151"/>
        <end position="172"/>
    </location>
</feature>
<reference evidence="9 10" key="1">
    <citation type="submission" date="2024-02" db="EMBL/GenBank/DDBJ databases">
        <title>Genome analysis and characterization of Microbaculum marinisediminis sp. nov., isolated from marine sediment.</title>
        <authorList>
            <person name="Du Z.-J."/>
            <person name="Ye Y.-Q."/>
            <person name="Zhang Z.-R."/>
            <person name="Yuan S.-M."/>
            <person name="Zhang X.-Y."/>
        </authorList>
    </citation>
    <scope>NUCLEOTIDE SEQUENCE [LARGE SCALE GENOMIC DNA]</scope>
    <source>
        <strain evidence="9 10">SDUM1044001</strain>
    </source>
</reference>
<evidence type="ECO:0000256" key="7">
    <source>
        <dbReference type="SAM" id="Phobius"/>
    </source>
</evidence>
<feature type="transmembrane region" description="Helical" evidence="7">
    <location>
        <begin position="208"/>
        <end position="225"/>
    </location>
</feature>
<sequence>MSFQAATVPSHGGRVDWVDIAKGFCIIMVVMMHSTLGVEKAAGVDGWMHPLVEFARPFRMPDFFLVAGLFLARRIDRPWPEYMDRKVLHFAYFYVLWMAIQIFLKTGLNGDGGFRAIPGDLLFGLVQPYGTLWFIYLLPVFFVVTKCVRRVPPAIVLVIGALLQVAQVETGWIVADEFASRFVFFYAGYALAPWIFSFASRVRENPRIALGGLILWALLNGWLVAEGLADLPVVSLALAGLGAMAVVSGSALLAGTFAARPLRYCGENSIVIYLAFFLPMAVTRIVLLKLELVPDIGTVSLIVTAAGVVGPLILYRIVRGTWFGFLFRRPGWARHRAARGLAPAE</sequence>
<dbReference type="InterPro" id="IPR002656">
    <property type="entry name" value="Acyl_transf_3_dom"/>
</dbReference>
<keyword evidence="4 7" id="KW-0812">Transmembrane</keyword>
<dbReference type="EMBL" id="JAZHOF010000005">
    <property type="protein sequence ID" value="MEJ8572512.1"/>
    <property type="molecule type" value="Genomic_DNA"/>
</dbReference>
<gene>
    <name evidence="9" type="ORF">V3328_13560</name>
</gene>
<feature type="transmembrane region" description="Helical" evidence="7">
    <location>
        <begin position="124"/>
        <end position="144"/>
    </location>
</feature>
<evidence type="ECO:0000256" key="1">
    <source>
        <dbReference type="ARBA" id="ARBA00004651"/>
    </source>
</evidence>
<feature type="domain" description="Acyltransferase 3" evidence="8">
    <location>
        <begin position="16"/>
        <end position="314"/>
    </location>
</feature>
<dbReference type="Proteomes" id="UP001378188">
    <property type="component" value="Unassembled WGS sequence"/>
</dbReference>
<keyword evidence="5 7" id="KW-1133">Transmembrane helix</keyword>
<keyword evidence="3" id="KW-1003">Cell membrane</keyword>
<keyword evidence="6 7" id="KW-0472">Membrane</keyword>
<comment type="caution">
    <text evidence="9">The sequence shown here is derived from an EMBL/GenBank/DDBJ whole genome shotgun (WGS) entry which is preliminary data.</text>
</comment>
<comment type="subcellular location">
    <subcellularLocation>
        <location evidence="1">Cell membrane</location>
        <topology evidence="1">Multi-pass membrane protein</topology>
    </subcellularLocation>
</comment>
<feature type="transmembrane region" description="Helical" evidence="7">
    <location>
        <begin position="270"/>
        <end position="290"/>
    </location>
</feature>
<dbReference type="PANTHER" id="PTHR40074:SF4">
    <property type="entry name" value="INNER MEMBRANE PROTEIN YCFT"/>
    <property type="match status" value="1"/>
</dbReference>
<dbReference type="GO" id="GO:0009246">
    <property type="term" value="P:enterobacterial common antigen biosynthetic process"/>
    <property type="evidence" value="ECO:0007669"/>
    <property type="project" value="TreeGrafter"/>
</dbReference>
<evidence type="ECO:0000256" key="4">
    <source>
        <dbReference type="ARBA" id="ARBA00022692"/>
    </source>
</evidence>
<dbReference type="RefSeq" id="WP_340330211.1">
    <property type="nucleotide sequence ID" value="NZ_JAZHOF010000005.1"/>
</dbReference>
<feature type="transmembrane region" description="Helical" evidence="7">
    <location>
        <begin position="178"/>
        <end position="196"/>
    </location>
</feature>
<name>A0AAW9RQI3_9HYPH</name>
<evidence type="ECO:0000256" key="3">
    <source>
        <dbReference type="ARBA" id="ARBA00022475"/>
    </source>
</evidence>
<keyword evidence="10" id="KW-1185">Reference proteome</keyword>
<keyword evidence="9" id="KW-0012">Acyltransferase</keyword>
<feature type="transmembrane region" description="Helical" evidence="7">
    <location>
        <begin position="87"/>
        <end position="104"/>
    </location>
</feature>
<evidence type="ECO:0000259" key="8">
    <source>
        <dbReference type="Pfam" id="PF01757"/>
    </source>
</evidence>
<evidence type="ECO:0000313" key="9">
    <source>
        <dbReference type="EMBL" id="MEJ8572512.1"/>
    </source>
</evidence>
<evidence type="ECO:0000313" key="10">
    <source>
        <dbReference type="Proteomes" id="UP001378188"/>
    </source>
</evidence>
<protein>
    <submittedName>
        <fullName evidence="9">Acyltransferase family protein</fullName>
    </submittedName>
</protein>
<dbReference type="GO" id="GO:0005886">
    <property type="term" value="C:plasma membrane"/>
    <property type="evidence" value="ECO:0007669"/>
    <property type="project" value="UniProtKB-SubCell"/>
</dbReference>
<comment type="similarity">
    <text evidence="2">Belongs to the acyltransferase 3 family.</text>
</comment>
<accession>A0AAW9RQI3</accession>
<evidence type="ECO:0000256" key="5">
    <source>
        <dbReference type="ARBA" id="ARBA00022989"/>
    </source>
</evidence>
<evidence type="ECO:0000256" key="6">
    <source>
        <dbReference type="ARBA" id="ARBA00023136"/>
    </source>
</evidence>
<organism evidence="9 10">
    <name type="scientific">Microbaculum marinum</name>
    <dbReference type="NCBI Taxonomy" id="1764581"/>
    <lineage>
        <taxon>Bacteria</taxon>
        <taxon>Pseudomonadati</taxon>
        <taxon>Pseudomonadota</taxon>
        <taxon>Alphaproteobacteria</taxon>
        <taxon>Hyphomicrobiales</taxon>
        <taxon>Tepidamorphaceae</taxon>
        <taxon>Microbaculum</taxon>
    </lineage>
</organism>
<dbReference type="PANTHER" id="PTHR40074">
    <property type="entry name" value="O-ACETYLTRANSFERASE WECH"/>
    <property type="match status" value="1"/>
</dbReference>
<feature type="transmembrane region" description="Helical" evidence="7">
    <location>
        <begin position="296"/>
        <end position="318"/>
    </location>
</feature>
<dbReference type="AlphaFoldDB" id="A0AAW9RQI3"/>